<evidence type="ECO:0000256" key="2">
    <source>
        <dbReference type="SAM" id="SignalP"/>
    </source>
</evidence>
<dbReference type="KEGG" id="rgi:RGI145_12085"/>
<dbReference type="Gene3D" id="1.25.40.10">
    <property type="entry name" value="Tetratricopeptide repeat domain"/>
    <property type="match status" value="1"/>
</dbReference>
<keyword evidence="1" id="KW-0802">TPR repeat</keyword>
<evidence type="ECO:0000313" key="3">
    <source>
        <dbReference type="EMBL" id="APT57738.1"/>
    </source>
</evidence>
<dbReference type="STRING" id="257708.RGI145_12085"/>
<feature type="signal peptide" evidence="2">
    <location>
        <begin position="1"/>
        <end position="42"/>
    </location>
</feature>
<sequence>MDQREGEARCQRGPEQGVRPRPVFLALLLPGLFLGTTSPAHAAVVPDGSVALLPVQASPRPVPDRPGAGSSASFDALMRAGDQAMLRGDVSRARAIYQRAVALDPQSAAACLSLGSTYDPNMLATIEARGGGLIDAAKAREWYERARALGHPAADRVLSRLP</sequence>
<gene>
    <name evidence="3" type="ORF">RGI145_12085</name>
</gene>
<dbReference type="Proteomes" id="UP000185494">
    <property type="component" value="Chromosome 1"/>
</dbReference>
<proteinExistence type="predicted"/>
<evidence type="ECO:0000313" key="4">
    <source>
        <dbReference type="Proteomes" id="UP000185494"/>
    </source>
</evidence>
<feature type="chain" id="PRO_5009871178" evidence="2">
    <location>
        <begin position="43"/>
        <end position="162"/>
    </location>
</feature>
<evidence type="ECO:0000256" key="1">
    <source>
        <dbReference type="PROSITE-ProRule" id="PRU00339"/>
    </source>
</evidence>
<dbReference type="InterPro" id="IPR011990">
    <property type="entry name" value="TPR-like_helical_dom_sf"/>
</dbReference>
<dbReference type="PROSITE" id="PS50005">
    <property type="entry name" value="TPR"/>
    <property type="match status" value="1"/>
</dbReference>
<dbReference type="AlphaFoldDB" id="A0A1L7AG22"/>
<name>A0A1L7AG22_9PROT</name>
<keyword evidence="2" id="KW-0732">Signal</keyword>
<dbReference type="InterPro" id="IPR019734">
    <property type="entry name" value="TPR_rpt"/>
</dbReference>
<accession>A0A1L7AG22</accession>
<dbReference type="SUPFAM" id="SSF81901">
    <property type="entry name" value="HCP-like"/>
    <property type="match status" value="1"/>
</dbReference>
<feature type="repeat" description="TPR" evidence="1">
    <location>
        <begin position="74"/>
        <end position="107"/>
    </location>
</feature>
<organism evidence="3 4">
    <name type="scientific">Roseomonas gilardii</name>
    <dbReference type="NCBI Taxonomy" id="257708"/>
    <lineage>
        <taxon>Bacteria</taxon>
        <taxon>Pseudomonadati</taxon>
        <taxon>Pseudomonadota</taxon>
        <taxon>Alphaproteobacteria</taxon>
        <taxon>Acetobacterales</taxon>
        <taxon>Roseomonadaceae</taxon>
        <taxon>Roseomonas</taxon>
    </lineage>
</organism>
<protein>
    <submittedName>
        <fullName evidence="3">Uncharacterized protein</fullName>
    </submittedName>
</protein>
<dbReference type="EMBL" id="CP015583">
    <property type="protein sequence ID" value="APT57738.1"/>
    <property type="molecule type" value="Genomic_DNA"/>
</dbReference>
<reference evidence="3 4" key="1">
    <citation type="submission" date="2016-05" db="EMBL/GenBank/DDBJ databases">
        <title>Complete Genome and Methylome Analysis of Psychrotrophic Bacterial Isolates from Antarctic Lake Untersee.</title>
        <authorList>
            <person name="Fomenkov A."/>
            <person name="Akimov V.N."/>
            <person name="Vasilyeva L.V."/>
            <person name="Andersen D."/>
            <person name="Vincze T."/>
            <person name="Roberts R.J."/>
        </authorList>
    </citation>
    <scope>NUCLEOTIDE SEQUENCE [LARGE SCALE GENOMIC DNA]</scope>
    <source>
        <strain evidence="3 4">U14-5</strain>
    </source>
</reference>